<reference evidence="2" key="1">
    <citation type="submission" date="2021-02" db="EMBL/GenBank/DDBJ databases">
        <authorList>
            <person name="Nowell W R."/>
        </authorList>
    </citation>
    <scope>NUCLEOTIDE SEQUENCE</scope>
    <source>
        <strain evidence="2">Ploen Becks lab</strain>
    </source>
</reference>
<name>A0A814AYI4_9BILA</name>
<evidence type="ECO:0000313" key="2">
    <source>
        <dbReference type="EMBL" id="CAF0919038.1"/>
    </source>
</evidence>
<organism evidence="2 3">
    <name type="scientific">Brachionus calyciflorus</name>
    <dbReference type="NCBI Taxonomy" id="104777"/>
    <lineage>
        <taxon>Eukaryota</taxon>
        <taxon>Metazoa</taxon>
        <taxon>Spiralia</taxon>
        <taxon>Gnathifera</taxon>
        <taxon>Rotifera</taxon>
        <taxon>Eurotatoria</taxon>
        <taxon>Monogononta</taxon>
        <taxon>Pseudotrocha</taxon>
        <taxon>Ploima</taxon>
        <taxon>Brachionidae</taxon>
        <taxon>Brachionus</taxon>
    </lineage>
</organism>
<feature type="compositionally biased region" description="Acidic residues" evidence="1">
    <location>
        <begin position="98"/>
        <end position="109"/>
    </location>
</feature>
<keyword evidence="3" id="KW-1185">Reference proteome</keyword>
<sequence>MMSIEVKKSKNVIFKELLLALLPDLTIWGSNNVEFMRNNYSDIINAAREFLATKDIQLTKSEFNLATREMCTKGRNYMISKSIPSNKQYEELSKIESEQETISENSEDE</sequence>
<dbReference type="EMBL" id="CAJNOC010002203">
    <property type="protein sequence ID" value="CAF0919038.1"/>
    <property type="molecule type" value="Genomic_DNA"/>
</dbReference>
<evidence type="ECO:0000313" key="3">
    <source>
        <dbReference type="Proteomes" id="UP000663879"/>
    </source>
</evidence>
<gene>
    <name evidence="2" type="ORF">OXX778_LOCUS12288</name>
</gene>
<protein>
    <submittedName>
        <fullName evidence="2">Uncharacterized protein</fullName>
    </submittedName>
</protein>
<evidence type="ECO:0000256" key="1">
    <source>
        <dbReference type="SAM" id="MobiDB-lite"/>
    </source>
</evidence>
<dbReference type="Proteomes" id="UP000663879">
    <property type="component" value="Unassembled WGS sequence"/>
</dbReference>
<accession>A0A814AYI4</accession>
<proteinExistence type="predicted"/>
<dbReference type="AlphaFoldDB" id="A0A814AYI4"/>
<dbReference type="OrthoDB" id="10201665at2759"/>
<feature type="region of interest" description="Disordered" evidence="1">
    <location>
        <begin position="90"/>
        <end position="109"/>
    </location>
</feature>
<comment type="caution">
    <text evidence="2">The sequence shown here is derived from an EMBL/GenBank/DDBJ whole genome shotgun (WGS) entry which is preliminary data.</text>
</comment>